<organism evidence="1 2">
    <name type="scientific">Desmophyllum pertusum</name>
    <dbReference type="NCBI Taxonomy" id="174260"/>
    <lineage>
        <taxon>Eukaryota</taxon>
        <taxon>Metazoa</taxon>
        <taxon>Cnidaria</taxon>
        <taxon>Anthozoa</taxon>
        <taxon>Hexacorallia</taxon>
        <taxon>Scleractinia</taxon>
        <taxon>Caryophylliina</taxon>
        <taxon>Caryophylliidae</taxon>
        <taxon>Desmophyllum</taxon>
    </lineage>
</organism>
<gene>
    <name evidence="1" type="ORF">OS493_008045</name>
</gene>
<dbReference type="Proteomes" id="UP001163046">
    <property type="component" value="Unassembled WGS sequence"/>
</dbReference>
<proteinExistence type="predicted"/>
<sequence length="361" mass="41406">MKKLGYALYRGEVYKKVASSKYTFQHCCNVKKFLSLLGNSEYFRETIIKHMKKLDSILGDPESEIADQLRINYDLIEVSGGWCFSVSKRRFVESAIKDEDIEILQNSLSETEIKYFCEYYIRLLNYGIKQHKDKVICLIGEPNSGKTSSFAPITCIIPERYIAMITKQKAFNKSLVDQDTQIIFLDESHAKLLDPDDWKVLTQGGLTAHDGKYKSSTPVYYTLPNVYHLPEGYGLRRRAQYCDGRASSLKSPPVAGVWNFLKDHAMDCIVWANSMALTPVDELPRPVAGTVSELASRMMKEEDADLLESVDGPHHPNIEKTREKYFAKKKAEEERQLSEKAGNYYNDDWIIAKDKEHYSVF</sequence>
<keyword evidence="2" id="KW-1185">Reference proteome</keyword>
<evidence type="ECO:0000313" key="2">
    <source>
        <dbReference type="Proteomes" id="UP001163046"/>
    </source>
</evidence>
<dbReference type="OrthoDB" id="5976409at2759"/>
<name>A0A9W9YF30_9CNID</name>
<evidence type="ECO:0000313" key="1">
    <source>
        <dbReference type="EMBL" id="KAJ7337887.1"/>
    </source>
</evidence>
<accession>A0A9W9YF30</accession>
<dbReference type="EMBL" id="MU827780">
    <property type="protein sequence ID" value="KAJ7337887.1"/>
    <property type="molecule type" value="Genomic_DNA"/>
</dbReference>
<dbReference type="SUPFAM" id="SSF52540">
    <property type="entry name" value="P-loop containing nucleoside triphosphate hydrolases"/>
    <property type="match status" value="1"/>
</dbReference>
<comment type="caution">
    <text evidence="1">The sequence shown here is derived from an EMBL/GenBank/DDBJ whole genome shotgun (WGS) entry which is preliminary data.</text>
</comment>
<dbReference type="AlphaFoldDB" id="A0A9W9YF30"/>
<dbReference type="InterPro" id="IPR027417">
    <property type="entry name" value="P-loop_NTPase"/>
</dbReference>
<reference evidence="1" key="1">
    <citation type="submission" date="2023-01" db="EMBL/GenBank/DDBJ databases">
        <title>Genome assembly of the deep-sea coral Lophelia pertusa.</title>
        <authorList>
            <person name="Herrera S."/>
            <person name="Cordes E."/>
        </authorList>
    </citation>
    <scope>NUCLEOTIDE SEQUENCE</scope>
    <source>
        <strain evidence="1">USNM1676648</strain>
        <tissue evidence="1">Polyp</tissue>
    </source>
</reference>
<dbReference type="Gene3D" id="3.40.50.300">
    <property type="entry name" value="P-loop containing nucleotide triphosphate hydrolases"/>
    <property type="match status" value="1"/>
</dbReference>
<protein>
    <submittedName>
        <fullName evidence="1">Uncharacterized protein</fullName>
    </submittedName>
</protein>